<dbReference type="Proteomes" id="UP001152747">
    <property type="component" value="Unassembled WGS sequence"/>
</dbReference>
<evidence type="ECO:0000256" key="1">
    <source>
        <dbReference type="SAM" id="MobiDB-lite"/>
    </source>
</evidence>
<feature type="region of interest" description="Disordered" evidence="1">
    <location>
        <begin position="41"/>
        <end position="74"/>
    </location>
</feature>
<gene>
    <name evidence="2" type="ORF">CAMP_LOCUS7398</name>
</gene>
<evidence type="ECO:0000313" key="2">
    <source>
        <dbReference type="EMBL" id="CAI5444761.1"/>
    </source>
</evidence>
<keyword evidence="3" id="KW-1185">Reference proteome</keyword>
<feature type="compositionally biased region" description="Low complexity" evidence="1">
    <location>
        <begin position="63"/>
        <end position="74"/>
    </location>
</feature>
<dbReference type="EMBL" id="CANHGI010000003">
    <property type="protein sequence ID" value="CAI5444761.1"/>
    <property type="molecule type" value="Genomic_DNA"/>
</dbReference>
<organism evidence="2 3">
    <name type="scientific">Caenorhabditis angaria</name>
    <dbReference type="NCBI Taxonomy" id="860376"/>
    <lineage>
        <taxon>Eukaryota</taxon>
        <taxon>Metazoa</taxon>
        <taxon>Ecdysozoa</taxon>
        <taxon>Nematoda</taxon>
        <taxon>Chromadorea</taxon>
        <taxon>Rhabditida</taxon>
        <taxon>Rhabditina</taxon>
        <taxon>Rhabditomorpha</taxon>
        <taxon>Rhabditoidea</taxon>
        <taxon>Rhabditidae</taxon>
        <taxon>Peloderinae</taxon>
        <taxon>Caenorhabditis</taxon>
    </lineage>
</organism>
<evidence type="ECO:0000313" key="3">
    <source>
        <dbReference type="Proteomes" id="UP001152747"/>
    </source>
</evidence>
<sequence length="250" mass="28432">MRNFKFGPKLFTFGKNVEINRSKAATSSNGGNIVDHGTFSLEVSSKSRESTDSQKSETRLNAGSSSDSCSSDGSSLFENINQNPIIENLEIHSSEIETSQKLNYFQEISELCSNLQMKIGEIEEFIKNTSNSLGQTKNSVKFKKNELSEFLSNLANRVENEKEVMSEDRIIDQTSDFELCQLFITSCSDSYRKIRSEHLTNLIDENVMKNNMIRIAEIRKNFKNFEVEPLTEDCLTCMSFDPEEVKCLFD</sequence>
<comment type="caution">
    <text evidence="2">The sequence shown here is derived from an EMBL/GenBank/DDBJ whole genome shotgun (WGS) entry which is preliminary data.</text>
</comment>
<accession>A0A9P1N1V9</accession>
<proteinExistence type="predicted"/>
<dbReference type="AlphaFoldDB" id="A0A9P1N1V9"/>
<reference evidence="2" key="1">
    <citation type="submission" date="2022-11" db="EMBL/GenBank/DDBJ databases">
        <authorList>
            <person name="Kikuchi T."/>
        </authorList>
    </citation>
    <scope>NUCLEOTIDE SEQUENCE</scope>
    <source>
        <strain evidence="2">PS1010</strain>
    </source>
</reference>
<protein>
    <submittedName>
        <fullName evidence="2">Uncharacterized protein</fullName>
    </submittedName>
</protein>
<feature type="compositionally biased region" description="Basic and acidic residues" evidence="1">
    <location>
        <begin position="45"/>
        <end position="58"/>
    </location>
</feature>
<name>A0A9P1N1V9_9PELO</name>